<dbReference type="AlphaFoldDB" id="A0A2U1MZM2"/>
<organism evidence="1 2">
    <name type="scientific">Artemisia annua</name>
    <name type="common">Sweet wormwood</name>
    <dbReference type="NCBI Taxonomy" id="35608"/>
    <lineage>
        <taxon>Eukaryota</taxon>
        <taxon>Viridiplantae</taxon>
        <taxon>Streptophyta</taxon>
        <taxon>Embryophyta</taxon>
        <taxon>Tracheophyta</taxon>
        <taxon>Spermatophyta</taxon>
        <taxon>Magnoliopsida</taxon>
        <taxon>eudicotyledons</taxon>
        <taxon>Gunneridae</taxon>
        <taxon>Pentapetalae</taxon>
        <taxon>asterids</taxon>
        <taxon>campanulids</taxon>
        <taxon>Asterales</taxon>
        <taxon>Asteraceae</taxon>
        <taxon>Asteroideae</taxon>
        <taxon>Anthemideae</taxon>
        <taxon>Artemisiinae</taxon>
        <taxon>Artemisia</taxon>
    </lineage>
</organism>
<proteinExistence type="predicted"/>
<sequence length="78" mass="8315">MLPELPNLEVLAASKNPILEMANVEAASILLVGPTLKKFNDIENGKIKGSLTGISIGKVTRTQKIWRISQALGAIAFA</sequence>
<comment type="caution">
    <text evidence="1">The sequence shown here is derived from an EMBL/GenBank/DDBJ whole genome shotgun (WGS) entry which is preliminary data.</text>
</comment>
<evidence type="ECO:0000313" key="1">
    <source>
        <dbReference type="EMBL" id="PWA66644.1"/>
    </source>
</evidence>
<keyword evidence="1" id="KW-0472">Membrane</keyword>
<dbReference type="EMBL" id="PKPP01003989">
    <property type="protein sequence ID" value="PWA66644.1"/>
    <property type="molecule type" value="Genomic_DNA"/>
</dbReference>
<keyword evidence="1" id="KW-0812">Transmembrane</keyword>
<accession>A0A2U1MZM2</accession>
<protein>
    <submittedName>
        <fullName evidence="1">Amino acid transporter, transmembrane domain-containing protein</fullName>
    </submittedName>
</protein>
<gene>
    <name evidence="1" type="ORF">CTI12_AA325790</name>
</gene>
<evidence type="ECO:0000313" key="2">
    <source>
        <dbReference type="Proteomes" id="UP000245207"/>
    </source>
</evidence>
<dbReference type="OrthoDB" id="40134at2759"/>
<dbReference type="STRING" id="35608.A0A2U1MZM2"/>
<keyword evidence="2" id="KW-1185">Reference proteome</keyword>
<reference evidence="1 2" key="1">
    <citation type="journal article" date="2018" name="Mol. Plant">
        <title>The genome of Artemisia annua provides insight into the evolution of Asteraceae family and artemisinin biosynthesis.</title>
        <authorList>
            <person name="Shen Q."/>
            <person name="Zhang L."/>
            <person name="Liao Z."/>
            <person name="Wang S."/>
            <person name="Yan T."/>
            <person name="Shi P."/>
            <person name="Liu M."/>
            <person name="Fu X."/>
            <person name="Pan Q."/>
            <person name="Wang Y."/>
            <person name="Lv Z."/>
            <person name="Lu X."/>
            <person name="Zhang F."/>
            <person name="Jiang W."/>
            <person name="Ma Y."/>
            <person name="Chen M."/>
            <person name="Hao X."/>
            <person name="Li L."/>
            <person name="Tang Y."/>
            <person name="Lv G."/>
            <person name="Zhou Y."/>
            <person name="Sun X."/>
            <person name="Brodelius P.E."/>
            <person name="Rose J.K.C."/>
            <person name="Tang K."/>
        </authorList>
    </citation>
    <scope>NUCLEOTIDE SEQUENCE [LARGE SCALE GENOMIC DNA]</scope>
    <source>
        <strain evidence="2">cv. Huhao1</strain>
        <tissue evidence="1">Leaf</tissue>
    </source>
</reference>
<name>A0A2U1MZM2_ARTAN</name>
<dbReference type="Proteomes" id="UP000245207">
    <property type="component" value="Unassembled WGS sequence"/>
</dbReference>